<evidence type="ECO:0000313" key="10">
    <source>
        <dbReference type="EMBL" id="GFR53025.1"/>
    </source>
</evidence>
<keyword evidence="3" id="KW-0678">Repressor</keyword>
<dbReference type="Pfam" id="PF13867">
    <property type="entry name" value="SAP30_Sin3_bdg"/>
    <property type="match status" value="1"/>
</dbReference>
<evidence type="ECO:0000256" key="6">
    <source>
        <dbReference type="ARBA" id="ARBA00023242"/>
    </source>
</evidence>
<keyword evidence="4" id="KW-0805">Transcription regulation</keyword>
<keyword evidence="11" id="KW-1185">Reference proteome</keyword>
<evidence type="ECO:0000256" key="4">
    <source>
        <dbReference type="ARBA" id="ARBA00023015"/>
    </source>
</evidence>
<gene>
    <name evidence="10" type="ORF">Agub_g15717</name>
</gene>
<dbReference type="InterPro" id="IPR025718">
    <property type="entry name" value="SAP30_Sin3-bd"/>
</dbReference>
<organism evidence="10 11">
    <name type="scientific">Astrephomene gubernaculifera</name>
    <dbReference type="NCBI Taxonomy" id="47775"/>
    <lineage>
        <taxon>Eukaryota</taxon>
        <taxon>Viridiplantae</taxon>
        <taxon>Chlorophyta</taxon>
        <taxon>core chlorophytes</taxon>
        <taxon>Chlorophyceae</taxon>
        <taxon>CS clade</taxon>
        <taxon>Chlamydomonadales</taxon>
        <taxon>Astrephomenaceae</taxon>
        <taxon>Astrephomene</taxon>
    </lineage>
</organism>
<evidence type="ECO:0000256" key="1">
    <source>
        <dbReference type="ARBA" id="ARBA00004123"/>
    </source>
</evidence>
<dbReference type="PANTHER" id="PTHR13286:SF22">
    <property type="entry name" value="PHD-TYPE DOMAIN-CONTAINING PROTEIN"/>
    <property type="match status" value="1"/>
</dbReference>
<keyword evidence="5" id="KW-0804">Transcription</keyword>
<keyword evidence="7" id="KW-0175">Coiled coil</keyword>
<evidence type="ECO:0000259" key="9">
    <source>
        <dbReference type="Pfam" id="PF13867"/>
    </source>
</evidence>
<proteinExistence type="inferred from homology"/>
<reference evidence="10 11" key="1">
    <citation type="journal article" date="2021" name="Sci. Rep.">
        <title>Genome sequencing of the multicellular alga Astrephomene provides insights into convergent evolution of germ-soma differentiation.</title>
        <authorList>
            <person name="Yamashita S."/>
            <person name="Yamamoto K."/>
            <person name="Matsuzaki R."/>
            <person name="Suzuki S."/>
            <person name="Yamaguchi H."/>
            <person name="Hirooka S."/>
            <person name="Minakuchi Y."/>
            <person name="Miyagishima S."/>
            <person name="Kawachi M."/>
            <person name="Toyoda A."/>
            <person name="Nozaki H."/>
        </authorList>
    </citation>
    <scope>NUCLEOTIDE SEQUENCE [LARGE SCALE GENOMIC DNA]</scope>
    <source>
        <strain evidence="10 11">NIES-4017</strain>
    </source>
</reference>
<dbReference type="EMBL" id="BMAR01000083">
    <property type="protein sequence ID" value="GFR53025.1"/>
    <property type="molecule type" value="Genomic_DNA"/>
</dbReference>
<comment type="similarity">
    <text evidence="2">Belongs to the SAP30 family.</text>
</comment>
<dbReference type="GO" id="GO:0005634">
    <property type="term" value="C:nucleus"/>
    <property type="evidence" value="ECO:0007669"/>
    <property type="project" value="UniProtKB-SubCell"/>
</dbReference>
<evidence type="ECO:0000256" key="7">
    <source>
        <dbReference type="SAM" id="Coils"/>
    </source>
</evidence>
<feature type="domain" description="Histone deacetylase complex subunit SAP30 Sin3 binding" evidence="9">
    <location>
        <begin position="48"/>
        <end position="101"/>
    </location>
</feature>
<dbReference type="Proteomes" id="UP001054857">
    <property type="component" value="Unassembled WGS sequence"/>
</dbReference>
<dbReference type="AlphaFoldDB" id="A0AAD3E3G8"/>
<name>A0AAD3E3G8_9CHLO</name>
<dbReference type="InterPro" id="IPR024145">
    <property type="entry name" value="His_deAcase_SAP30/SAP30L"/>
</dbReference>
<sequence>MADRRPQRPSALRAQGAFQAAASSDDEGMEGRQTRSTRRGVRVDLSKLDLQSLLRYRKVHKLGDAPATATKEELVPSVARHFAQQQVVDEEEVLLKFVLAIQKHNKQLRQLSAVQQQKLQEQRLAMQQMLQQQQQQYRQAAAQQAMLLKGGVQKPRR</sequence>
<evidence type="ECO:0000313" key="11">
    <source>
        <dbReference type="Proteomes" id="UP001054857"/>
    </source>
</evidence>
<accession>A0AAD3E3G8</accession>
<evidence type="ECO:0000256" key="3">
    <source>
        <dbReference type="ARBA" id="ARBA00022491"/>
    </source>
</evidence>
<feature type="coiled-coil region" evidence="7">
    <location>
        <begin position="101"/>
        <end position="143"/>
    </location>
</feature>
<dbReference type="PANTHER" id="PTHR13286">
    <property type="entry name" value="SAP30"/>
    <property type="match status" value="1"/>
</dbReference>
<dbReference type="Gene3D" id="6.10.160.20">
    <property type="match status" value="1"/>
</dbReference>
<comment type="subcellular location">
    <subcellularLocation>
        <location evidence="1">Nucleus</location>
    </subcellularLocation>
</comment>
<feature type="compositionally biased region" description="Low complexity" evidence="8">
    <location>
        <begin position="10"/>
        <end position="23"/>
    </location>
</feature>
<dbReference type="InterPro" id="IPR038291">
    <property type="entry name" value="SAP30_C_sf"/>
</dbReference>
<evidence type="ECO:0000256" key="2">
    <source>
        <dbReference type="ARBA" id="ARBA00006283"/>
    </source>
</evidence>
<comment type="caution">
    <text evidence="10">The sequence shown here is derived from an EMBL/GenBank/DDBJ whole genome shotgun (WGS) entry which is preliminary data.</text>
</comment>
<feature type="region of interest" description="Disordered" evidence="8">
    <location>
        <begin position="1"/>
        <end position="40"/>
    </location>
</feature>
<evidence type="ECO:0000256" key="8">
    <source>
        <dbReference type="SAM" id="MobiDB-lite"/>
    </source>
</evidence>
<protein>
    <recommendedName>
        <fullName evidence="9">Histone deacetylase complex subunit SAP30 Sin3 binding domain-containing protein</fullName>
    </recommendedName>
</protein>
<keyword evidence="6" id="KW-0539">Nucleus</keyword>
<evidence type="ECO:0000256" key="5">
    <source>
        <dbReference type="ARBA" id="ARBA00023163"/>
    </source>
</evidence>